<dbReference type="AlphaFoldDB" id="A0A9I9D3M8"/>
<name>A0A9I9D3M8_CUCME</name>
<protein>
    <submittedName>
        <fullName evidence="2">Uncharacterized protein</fullName>
    </submittedName>
</protein>
<dbReference type="Gramene" id="MELO3C012536.2.1">
    <property type="protein sequence ID" value="MELO3C012536.2.1"/>
    <property type="gene ID" value="MELO3C012536.2"/>
</dbReference>
<feature type="compositionally biased region" description="Basic and acidic residues" evidence="1">
    <location>
        <begin position="15"/>
        <end position="29"/>
    </location>
</feature>
<dbReference type="EnsemblPlants" id="MELO3C012536.2.1">
    <property type="protein sequence ID" value="MELO3C012536.2.1"/>
    <property type="gene ID" value="MELO3C012536.2"/>
</dbReference>
<reference evidence="2" key="1">
    <citation type="submission" date="2023-03" db="UniProtKB">
        <authorList>
            <consortium name="EnsemblPlants"/>
        </authorList>
    </citation>
    <scope>IDENTIFICATION</scope>
</reference>
<proteinExistence type="predicted"/>
<accession>A0A9I9D3M8</accession>
<feature type="compositionally biased region" description="Polar residues" evidence="1">
    <location>
        <begin position="1"/>
        <end position="12"/>
    </location>
</feature>
<sequence>MGNREPVQSTDNGGEETKMGTGGREHRTTIDLWRSMMENDGSQENEETT</sequence>
<evidence type="ECO:0000313" key="2">
    <source>
        <dbReference type="EnsemblPlants" id="MELO3C012536.2.1"/>
    </source>
</evidence>
<evidence type="ECO:0000256" key="1">
    <source>
        <dbReference type="SAM" id="MobiDB-lite"/>
    </source>
</evidence>
<organism evidence="2">
    <name type="scientific">Cucumis melo</name>
    <name type="common">Muskmelon</name>
    <dbReference type="NCBI Taxonomy" id="3656"/>
    <lineage>
        <taxon>Eukaryota</taxon>
        <taxon>Viridiplantae</taxon>
        <taxon>Streptophyta</taxon>
        <taxon>Embryophyta</taxon>
        <taxon>Tracheophyta</taxon>
        <taxon>Spermatophyta</taxon>
        <taxon>Magnoliopsida</taxon>
        <taxon>eudicotyledons</taxon>
        <taxon>Gunneridae</taxon>
        <taxon>Pentapetalae</taxon>
        <taxon>rosids</taxon>
        <taxon>fabids</taxon>
        <taxon>Cucurbitales</taxon>
        <taxon>Cucurbitaceae</taxon>
        <taxon>Benincaseae</taxon>
        <taxon>Cucumis</taxon>
    </lineage>
</organism>
<feature type="region of interest" description="Disordered" evidence="1">
    <location>
        <begin position="1"/>
        <end position="49"/>
    </location>
</feature>